<evidence type="ECO:0000313" key="3">
    <source>
        <dbReference type="Proteomes" id="UP000253250"/>
    </source>
</evidence>
<dbReference type="GO" id="GO:0006508">
    <property type="term" value="P:proteolysis"/>
    <property type="evidence" value="ECO:0007669"/>
    <property type="project" value="UniProtKB-KW"/>
</dbReference>
<dbReference type="PANTHER" id="PTHR30217">
    <property type="entry name" value="PEPTIDASE U32 FAMILY"/>
    <property type="match status" value="1"/>
</dbReference>
<dbReference type="InterPro" id="IPR051454">
    <property type="entry name" value="RNA/ubiquinone_mod_enzymes"/>
</dbReference>
<reference evidence="2 3" key="1">
    <citation type="submission" date="2018-02" db="EMBL/GenBank/DDBJ databases">
        <title>Insights into the biology of acidophilic members of the Acidiferrobacteraceae family derived from comparative genomic analyses.</title>
        <authorList>
            <person name="Issotta F."/>
            <person name="Thyssen C."/>
            <person name="Mena C."/>
            <person name="Moya A."/>
            <person name="Bellenberg S."/>
            <person name="Sproer C."/>
            <person name="Covarrubias P.C."/>
            <person name="Sand W."/>
            <person name="Quatrini R."/>
            <person name="Vera M."/>
        </authorList>
    </citation>
    <scope>NUCLEOTIDE SEQUENCE [LARGE SCALE GENOMIC DNA]</scope>
    <source>
        <strain evidence="3">m-1</strain>
    </source>
</reference>
<feature type="binding site" evidence="1">
    <location>
        <position position="173"/>
    </location>
    <ligand>
        <name>[4Fe-4S] cluster</name>
        <dbReference type="ChEBI" id="CHEBI:49883"/>
    </ligand>
</feature>
<gene>
    <name evidence="1" type="primary">ubiU</name>
    <name evidence="2" type="ORF">C4900_01135</name>
</gene>
<dbReference type="EMBL" id="PSYR01000001">
    <property type="protein sequence ID" value="RCN58431.1"/>
    <property type="molecule type" value="Genomic_DNA"/>
</dbReference>
<dbReference type="InterPro" id="IPR001539">
    <property type="entry name" value="Peptidase_U32"/>
</dbReference>
<feature type="binding site" evidence="1">
    <location>
        <position position="236"/>
    </location>
    <ligand>
        <name>[4Fe-4S] cluster</name>
        <dbReference type="ChEBI" id="CHEBI:49883"/>
    </ligand>
</feature>
<dbReference type="AlphaFoldDB" id="A0A368HGB8"/>
<comment type="cofactor">
    <cofactor evidence="1">
        <name>[4Fe-4S] cluster</name>
        <dbReference type="ChEBI" id="CHEBI:49883"/>
    </cofactor>
</comment>
<dbReference type="Proteomes" id="UP000253250">
    <property type="component" value="Unassembled WGS sequence"/>
</dbReference>
<dbReference type="GO" id="GO:0051539">
    <property type="term" value="F:4 iron, 4 sulfur cluster binding"/>
    <property type="evidence" value="ECO:0007669"/>
    <property type="project" value="UniProtKB-UniRule"/>
</dbReference>
<dbReference type="GO" id="GO:0008233">
    <property type="term" value="F:peptidase activity"/>
    <property type="evidence" value="ECO:0007669"/>
    <property type="project" value="UniProtKB-KW"/>
</dbReference>
<dbReference type="HAMAP" id="MF_02232">
    <property type="entry name" value="UbiU"/>
    <property type="match status" value="1"/>
</dbReference>
<evidence type="ECO:0000313" key="2">
    <source>
        <dbReference type="EMBL" id="RCN58431.1"/>
    </source>
</evidence>
<keyword evidence="1" id="KW-0408">Iron</keyword>
<keyword evidence="1" id="KW-0411">Iron-sulfur</keyword>
<comment type="function">
    <text evidence="1">Required for O(2)-independent ubiquinone (coenzyme Q) biosynthesis. Together with UbiV, is essential for the C6-hydroxylation reaction in the oxygen-independent ubiquinone biosynthesis pathway.</text>
</comment>
<sequence length="335" mass="35881">MVAVPELVCPAGTLAALEAAVDHGADAVYVGLRNETNARNFPGLNLTQSELASGVRYAHNRKRKVYLALNTYAQPGRVGLWRQTADQAIAAGVDAVIAADLAVLRHCAQHHPAVPRHLSVQGSATNAESLRFYAEGFGATRAILPRVLALNQVVKLAAGAPLDLEVFAFGGLCVMVEGRCALSSYATGVSPNTCGACSPASAVRWEEQGGRRRVRLNGILIDAFEKTEKAGYPTICKGRFKVDNRVTYALEEPTSLNVLPILADLARIPVRAIKIEGRQRSPSYVARVTAIMRAALDACARDPAGFTVRPEWAAGLAALSEGHQQTLGAFHRPWR</sequence>
<dbReference type="InterPro" id="IPR043692">
    <property type="entry name" value="UbiU"/>
</dbReference>
<keyword evidence="3" id="KW-1185">Reference proteome</keyword>
<name>A0A368HGB8_9GAMM</name>
<dbReference type="RefSeq" id="WP_114282150.1">
    <property type="nucleotide sequence ID" value="NZ_PSYR01000001.1"/>
</dbReference>
<dbReference type="PANTHER" id="PTHR30217:SF3">
    <property type="entry name" value="UBIQUINONE BIOSYNTHESIS PROTEIN UBIU"/>
    <property type="match status" value="1"/>
</dbReference>
<keyword evidence="1" id="KW-0831">Ubiquinone biosynthesis</keyword>
<dbReference type="GO" id="GO:0006744">
    <property type="term" value="P:ubiquinone biosynthetic process"/>
    <property type="evidence" value="ECO:0007669"/>
    <property type="project" value="UniProtKB-UniRule"/>
</dbReference>
<dbReference type="Pfam" id="PF01136">
    <property type="entry name" value="Peptidase_U32"/>
    <property type="match status" value="1"/>
</dbReference>
<accession>A0A368HGB8</accession>
<comment type="similarity">
    <text evidence="1">Belongs to the peptidase U32 family. UbiU subfamily.</text>
</comment>
<evidence type="ECO:0000256" key="1">
    <source>
        <dbReference type="HAMAP-Rule" id="MF_02232"/>
    </source>
</evidence>
<protein>
    <recommendedName>
        <fullName evidence="1">Ubiquinone biosynthesis protein UbiU</fullName>
    </recommendedName>
</protein>
<keyword evidence="2" id="KW-0378">Hydrolase</keyword>
<feature type="binding site" evidence="1">
    <location>
        <position position="197"/>
    </location>
    <ligand>
        <name>[4Fe-4S] cluster</name>
        <dbReference type="ChEBI" id="CHEBI:49883"/>
    </ligand>
</feature>
<comment type="subunit">
    <text evidence="1">Forms a heterodimer with UbiV.</text>
</comment>
<keyword evidence="1" id="KW-0004">4Fe-4S</keyword>
<dbReference type="GO" id="GO:0046872">
    <property type="term" value="F:metal ion binding"/>
    <property type="evidence" value="ECO:0007669"/>
    <property type="project" value="UniProtKB-KW"/>
</dbReference>
<keyword evidence="1" id="KW-0479">Metal-binding</keyword>
<dbReference type="UniPathway" id="UPA00232"/>
<organism evidence="2 3">
    <name type="scientific">Acidiferrobacter thiooxydans</name>
    <dbReference type="NCBI Taxonomy" id="163359"/>
    <lineage>
        <taxon>Bacteria</taxon>
        <taxon>Pseudomonadati</taxon>
        <taxon>Pseudomonadota</taxon>
        <taxon>Gammaproteobacteria</taxon>
        <taxon>Acidiferrobacterales</taxon>
        <taxon>Acidiferrobacteraceae</taxon>
        <taxon>Acidiferrobacter</taxon>
    </lineage>
</organism>
<feature type="binding site" evidence="1">
    <location>
        <position position="180"/>
    </location>
    <ligand>
        <name>[4Fe-4S] cluster</name>
        <dbReference type="ChEBI" id="CHEBI:49883"/>
    </ligand>
</feature>
<comment type="pathway">
    <text evidence="1">Cofactor biosynthesis; ubiquinone biosynthesis.</text>
</comment>
<proteinExistence type="inferred from homology"/>
<dbReference type="OrthoDB" id="9807498at2"/>
<comment type="caution">
    <text evidence="2">The sequence shown here is derived from an EMBL/GenBank/DDBJ whole genome shotgun (WGS) entry which is preliminary data.</text>
</comment>
<keyword evidence="2" id="KW-0645">Protease</keyword>